<keyword evidence="4" id="KW-0256">Endoplasmic reticulum</keyword>
<dbReference type="GO" id="GO:0005739">
    <property type="term" value="C:mitochondrion"/>
    <property type="evidence" value="ECO:0007669"/>
    <property type="project" value="UniProtKB-SubCell"/>
</dbReference>
<dbReference type="Pfam" id="PF00076">
    <property type="entry name" value="RRM_1"/>
    <property type="match status" value="1"/>
</dbReference>
<keyword evidence="6" id="KW-0472">Membrane</keyword>
<organism evidence="9 10">
    <name type="scientific">Letharia columbiana</name>
    <dbReference type="NCBI Taxonomy" id="112416"/>
    <lineage>
        <taxon>Eukaryota</taxon>
        <taxon>Fungi</taxon>
        <taxon>Dikarya</taxon>
        <taxon>Ascomycota</taxon>
        <taxon>Pezizomycotina</taxon>
        <taxon>Lecanoromycetes</taxon>
        <taxon>OSLEUM clade</taxon>
        <taxon>Lecanoromycetidae</taxon>
        <taxon>Lecanorales</taxon>
        <taxon>Lecanorineae</taxon>
        <taxon>Parmeliaceae</taxon>
        <taxon>Letharia</taxon>
    </lineage>
</organism>
<dbReference type="GO" id="GO:0016020">
    <property type="term" value="C:membrane"/>
    <property type="evidence" value="ECO:0007669"/>
    <property type="project" value="UniProtKB-SubCell"/>
</dbReference>
<dbReference type="RefSeq" id="XP_037161116.1">
    <property type="nucleotide sequence ID" value="XM_037311872.1"/>
</dbReference>
<dbReference type="PANTHER" id="PTHR48182:SF2">
    <property type="entry name" value="PROTEIN SERAC1"/>
    <property type="match status" value="1"/>
</dbReference>
<dbReference type="GeneID" id="59291633"/>
<dbReference type="OrthoDB" id="5086500at2759"/>
<keyword evidence="7" id="KW-0694">RNA-binding</keyword>
<dbReference type="GO" id="GO:0003723">
    <property type="term" value="F:RNA binding"/>
    <property type="evidence" value="ECO:0007669"/>
    <property type="project" value="UniProtKB-UniRule"/>
</dbReference>
<keyword evidence="10" id="KW-1185">Reference proteome</keyword>
<sequence length="195" mass="21027">MQPKDLATVRVSNLSPSLGVSRLHSFLDRQNVNATSNISLCSHGSAKDSSLVATVTFQSQSSAKKALNLNGRLLAGRNVSIERGFMGLAVLAAPEDPMLDIIAVHGLNGHAYGTWAHHEDGQSGFEAMWLPDFLPGNVKNARILVYGYNSALLGSNTSVSSVKDFAHDLLQRIIDDRADQVRYALFFGINTCDLG</sequence>
<evidence type="ECO:0000313" key="9">
    <source>
        <dbReference type="EMBL" id="KAF6231684.1"/>
    </source>
</evidence>
<evidence type="ECO:0000313" key="10">
    <source>
        <dbReference type="Proteomes" id="UP000578531"/>
    </source>
</evidence>
<dbReference type="Proteomes" id="UP000578531">
    <property type="component" value="Unassembled WGS sequence"/>
</dbReference>
<evidence type="ECO:0000256" key="4">
    <source>
        <dbReference type="ARBA" id="ARBA00022824"/>
    </source>
</evidence>
<evidence type="ECO:0000256" key="1">
    <source>
        <dbReference type="ARBA" id="ARBA00004173"/>
    </source>
</evidence>
<dbReference type="EMBL" id="JACCJC010000054">
    <property type="protein sequence ID" value="KAF6231684.1"/>
    <property type="molecule type" value="Genomic_DNA"/>
</dbReference>
<dbReference type="InterPro" id="IPR012677">
    <property type="entry name" value="Nucleotide-bd_a/b_plait_sf"/>
</dbReference>
<name>A0A8H6FNB7_9LECA</name>
<protein>
    <recommendedName>
        <fullName evidence="8">RRM domain-containing protein</fullName>
    </recommendedName>
</protein>
<dbReference type="AlphaFoldDB" id="A0A8H6FNB7"/>
<dbReference type="PANTHER" id="PTHR48182">
    <property type="entry name" value="PROTEIN SERAC1"/>
    <property type="match status" value="1"/>
</dbReference>
<comment type="caution">
    <text evidence="9">The sequence shown here is derived from an EMBL/GenBank/DDBJ whole genome shotgun (WGS) entry which is preliminary data.</text>
</comment>
<dbReference type="SUPFAM" id="SSF54928">
    <property type="entry name" value="RNA-binding domain, RBD"/>
    <property type="match status" value="1"/>
</dbReference>
<evidence type="ECO:0000256" key="3">
    <source>
        <dbReference type="ARBA" id="ARBA00004370"/>
    </source>
</evidence>
<reference evidence="9 10" key="1">
    <citation type="journal article" date="2020" name="Genomics">
        <title>Complete, high-quality genomes from long-read metagenomic sequencing of two wolf lichen thalli reveals enigmatic genome architecture.</title>
        <authorList>
            <person name="McKenzie S.K."/>
            <person name="Walston R.F."/>
            <person name="Allen J.L."/>
        </authorList>
    </citation>
    <scope>NUCLEOTIDE SEQUENCE [LARGE SCALE GENOMIC DNA]</scope>
    <source>
        <strain evidence="9">WasteWater2</strain>
    </source>
</reference>
<evidence type="ECO:0000256" key="7">
    <source>
        <dbReference type="PROSITE-ProRule" id="PRU00176"/>
    </source>
</evidence>
<dbReference type="InterPro" id="IPR035979">
    <property type="entry name" value="RBD_domain_sf"/>
</dbReference>
<dbReference type="GO" id="GO:0005783">
    <property type="term" value="C:endoplasmic reticulum"/>
    <property type="evidence" value="ECO:0007669"/>
    <property type="project" value="UniProtKB-SubCell"/>
</dbReference>
<dbReference type="Gene3D" id="3.30.70.330">
    <property type="match status" value="1"/>
</dbReference>
<evidence type="ECO:0000256" key="2">
    <source>
        <dbReference type="ARBA" id="ARBA00004240"/>
    </source>
</evidence>
<accession>A0A8H6FNB7</accession>
<gene>
    <name evidence="9" type="ORF">HO173_009986</name>
</gene>
<dbReference type="InterPro" id="IPR000504">
    <property type="entry name" value="RRM_dom"/>
</dbReference>
<dbReference type="InterPro" id="IPR052374">
    <property type="entry name" value="SERAC1"/>
</dbReference>
<feature type="domain" description="RRM" evidence="8">
    <location>
        <begin position="7"/>
        <end position="86"/>
    </location>
</feature>
<comment type="subcellular location">
    <subcellularLocation>
        <location evidence="2">Endoplasmic reticulum</location>
    </subcellularLocation>
    <subcellularLocation>
        <location evidence="3">Membrane</location>
    </subcellularLocation>
    <subcellularLocation>
        <location evidence="1">Mitochondrion</location>
    </subcellularLocation>
</comment>
<dbReference type="PROSITE" id="PS50102">
    <property type="entry name" value="RRM"/>
    <property type="match status" value="1"/>
</dbReference>
<evidence type="ECO:0000259" key="8">
    <source>
        <dbReference type="PROSITE" id="PS50102"/>
    </source>
</evidence>
<evidence type="ECO:0000256" key="5">
    <source>
        <dbReference type="ARBA" id="ARBA00023128"/>
    </source>
</evidence>
<proteinExistence type="predicted"/>
<keyword evidence="5" id="KW-0496">Mitochondrion</keyword>
<evidence type="ECO:0000256" key="6">
    <source>
        <dbReference type="ARBA" id="ARBA00023136"/>
    </source>
</evidence>